<evidence type="ECO:0000256" key="4">
    <source>
        <dbReference type="ARBA" id="ARBA00022692"/>
    </source>
</evidence>
<evidence type="ECO:0000256" key="5">
    <source>
        <dbReference type="ARBA" id="ARBA00022989"/>
    </source>
</evidence>
<feature type="domain" description="Major facilitator superfamily (MFS) profile" evidence="8">
    <location>
        <begin position="19"/>
        <end position="459"/>
    </location>
</feature>
<evidence type="ECO:0000313" key="9">
    <source>
        <dbReference type="EMBL" id="PYE85347.1"/>
    </source>
</evidence>
<feature type="transmembrane region" description="Helical" evidence="7">
    <location>
        <begin position="110"/>
        <end position="131"/>
    </location>
</feature>
<feature type="transmembrane region" description="Helical" evidence="7">
    <location>
        <begin position="435"/>
        <end position="455"/>
    </location>
</feature>
<dbReference type="OrthoDB" id="9812221at2"/>
<gene>
    <name evidence="9" type="ORF">DFP88_10110</name>
</gene>
<keyword evidence="10" id="KW-1185">Reference proteome</keyword>
<evidence type="ECO:0000313" key="10">
    <source>
        <dbReference type="Proteomes" id="UP000248311"/>
    </source>
</evidence>
<dbReference type="Gene3D" id="1.20.1720.10">
    <property type="entry name" value="Multidrug resistance protein D"/>
    <property type="match status" value="1"/>
</dbReference>
<dbReference type="InterPro" id="IPR020846">
    <property type="entry name" value="MFS_dom"/>
</dbReference>
<name>A0A318SZW2_9RHOB</name>
<reference evidence="9 10" key="1">
    <citation type="submission" date="2018-06" db="EMBL/GenBank/DDBJ databases">
        <title>Genomic Encyclopedia of Type Strains, Phase III (KMG-III): the genomes of soil and plant-associated and newly described type strains.</title>
        <authorList>
            <person name="Whitman W."/>
        </authorList>
    </citation>
    <scope>NUCLEOTIDE SEQUENCE [LARGE SCALE GENOMIC DNA]</scope>
    <source>
        <strain evidence="9 10">CECT 9025</strain>
    </source>
</reference>
<feature type="transmembrane region" description="Helical" evidence="7">
    <location>
        <begin position="55"/>
        <end position="73"/>
    </location>
</feature>
<evidence type="ECO:0000256" key="2">
    <source>
        <dbReference type="ARBA" id="ARBA00022448"/>
    </source>
</evidence>
<dbReference type="GO" id="GO:0005886">
    <property type="term" value="C:plasma membrane"/>
    <property type="evidence" value="ECO:0007669"/>
    <property type="project" value="UniProtKB-SubCell"/>
</dbReference>
<keyword evidence="3" id="KW-1003">Cell membrane</keyword>
<dbReference type="AlphaFoldDB" id="A0A318SZW2"/>
<feature type="transmembrane region" description="Helical" evidence="7">
    <location>
        <begin position="235"/>
        <end position="254"/>
    </location>
</feature>
<protein>
    <submittedName>
        <fullName evidence="9">EmrB/QacA subfamily drug resistance transporter</fullName>
    </submittedName>
</protein>
<evidence type="ECO:0000256" key="6">
    <source>
        <dbReference type="ARBA" id="ARBA00023136"/>
    </source>
</evidence>
<dbReference type="Pfam" id="PF07690">
    <property type="entry name" value="MFS_1"/>
    <property type="match status" value="1"/>
</dbReference>
<feature type="transmembrane region" description="Helical" evidence="7">
    <location>
        <begin position="171"/>
        <end position="192"/>
    </location>
</feature>
<feature type="transmembrane region" description="Helical" evidence="7">
    <location>
        <begin position="204"/>
        <end position="223"/>
    </location>
</feature>
<dbReference type="InterPro" id="IPR011701">
    <property type="entry name" value="MFS"/>
</dbReference>
<keyword evidence="2" id="KW-0813">Transport</keyword>
<organism evidence="9 10">
    <name type="scientific">Pseudoroseicyclus aestuarii</name>
    <dbReference type="NCBI Taxonomy" id="1795041"/>
    <lineage>
        <taxon>Bacteria</taxon>
        <taxon>Pseudomonadati</taxon>
        <taxon>Pseudomonadota</taxon>
        <taxon>Alphaproteobacteria</taxon>
        <taxon>Rhodobacterales</taxon>
        <taxon>Paracoccaceae</taxon>
        <taxon>Pseudoroseicyclus</taxon>
    </lineage>
</organism>
<dbReference type="PANTHER" id="PTHR42718">
    <property type="entry name" value="MAJOR FACILITATOR SUPERFAMILY MULTIDRUG TRANSPORTER MFSC"/>
    <property type="match status" value="1"/>
</dbReference>
<comment type="caution">
    <text evidence="9">The sequence shown here is derived from an EMBL/GenBank/DDBJ whole genome shotgun (WGS) entry which is preliminary data.</text>
</comment>
<dbReference type="InterPro" id="IPR036259">
    <property type="entry name" value="MFS_trans_sf"/>
</dbReference>
<feature type="transmembrane region" description="Helical" evidence="7">
    <location>
        <begin position="362"/>
        <end position="388"/>
    </location>
</feature>
<feature type="transmembrane region" description="Helical" evidence="7">
    <location>
        <begin position="400"/>
        <end position="423"/>
    </location>
</feature>
<sequence length="468" mass="49530">MTVAEGPPPARRGARFFVIPLIVSTGFLMEALDTNIITASMPAMAQDFGVAPERLAIGITAYIVAMALAMPLAGWIADRFGAKRVFISAIAVFTLASILCGLSQGLEQLVAARVLQGAGAALMTPVGRLILLRSFGRSELVRAITWMTMPVLIGPLIGPLLGGFLTTYYSWRWIFFVNLPVGLLGALTAWRYVEDLPARRPGRFDLRGFAILGAGLVAFQAAIELLVHPVVHPQTIWLLAASALVLLGCFVGYARNRPGAVLDLGLMAGRPFRSGVLFGGLSRIGMNAVPFLLQLKLQLAMGFTPFQAGAVVFVTAFGAICLKPMTGWMLRRTGFRRLLSINAAAGAVLTAGFAALGPGLPIAVMLAYVFVFGFVRSLQFNAINALVYSEIDPARQSASVTLAGVAQQLSMGLGVSLSAALLAQGVTAEAAIFDRSFLVMALVPLISALGFRLALRPSDGAETSGHRV</sequence>
<comment type="subcellular location">
    <subcellularLocation>
        <location evidence="1">Cell membrane</location>
        <topology evidence="1">Multi-pass membrane protein</topology>
    </subcellularLocation>
</comment>
<dbReference type="Proteomes" id="UP000248311">
    <property type="component" value="Unassembled WGS sequence"/>
</dbReference>
<feature type="transmembrane region" description="Helical" evidence="7">
    <location>
        <begin position="334"/>
        <end position="356"/>
    </location>
</feature>
<evidence type="ECO:0000256" key="7">
    <source>
        <dbReference type="SAM" id="Phobius"/>
    </source>
</evidence>
<evidence type="ECO:0000259" key="8">
    <source>
        <dbReference type="PROSITE" id="PS50850"/>
    </source>
</evidence>
<accession>A0A318SZW2</accession>
<dbReference type="SUPFAM" id="SSF103473">
    <property type="entry name" value="MFS general substrate transporter"/>
    <property type="match status" value="1"/>
</dbReference>
<keyword evidence="5 7" id="KW-1133">Transmembrane helix</keyword>
<evidence type="ECO:0000256" key="3">
    <source>
        <dbReference type="ARBA" id="ARBA00022475"/>
    </source>
</evidence>
<keyword evidence="6 7" id="KW-0472">Membrane</keyword>
<feature type="transmembrane region" description="Helical" evidence="7">
    <location>
        <begin position="299"/>
        <end position="322"/>
    </location>
</feature>
<feature type="transmembrane region" description="Helical" evidence="7">
    <location>
        <begin position="275"/>
        <end position="293"/>
    </location>
</feature>
<feature type="transmembrane region" description="Helical" evidence="7">
    <location>
        <begin position="85"/>
        <end position="104"/>
    </location>
</feature>
<dbReference type="Gene3D" id="1.20.1250.20">
    <property type="entry name" value="MFS general substrate transporter like domains"/>
    <property type="match status" value="1"/>
</dbReference>
<evidence type="ECO:0000256" key="1">
    <source>
        <dbReference type="ARBA" id="ARBA00004651"/>
    </source>
</evidence>
<keyword evidence="4 7" id="KW-0812">Transmembrane</keyword>
<proteinExistence type="predicted"/>
<feature type="transmembrane region" description="Helical" evidence="7">
    <location>
        <begin position="143"/>
        <end position="165"/>
    </location>
</feature>
<dbReference type="PANTHER" id="PTHR42718:SF46">
    <property type="entry name" value="BLR6921 PROTEIN"/>
    <property type="match status" value="1"/>
</dbReference>
<dbReference type="PROSITE" id="PS50850">
    <property type="entry name" value="MFS"/>
    <property type="match status" value="1"/>
</dbReference>
<dbReference type="GO" id="GO:0022857">
    <property type="term" value="F:transmembrane transporter activity"/>
    <property type="evidence" value="ECO:0007669"/>
    <property type="project" value="InterPro"/>
</dbReference>
<dbReference type="EMBL" id="QJTE01000001">
    <property type="protein sequence ID" value="PYE85347.1"/>
    <property type="molecule type" value="Genomic_DNA"/>
</dbReference>
<dbReference type="RefSeq" id="WP_110812421.1">
    <property type="nucleotide sequence ID" value="NZ_QJTE01000001.1"/>
</dbReference>